<dbReference type="PANTHER" id="PTHR13420">
    <property type="entry name" value="UPF0235 PROTEIN C15ORF40"/>
    <property type="match status" value="1"/>
</dbReference>
<dbReference type="Proteomes" id="UP000176303">
    <property type="component" value="Unassembled WGS sequence"/>
</dbReference>
<gene>
    <name evidence="3" type="ORF">A3D72_02935</name>
</gene>
<dbReference type="NCBIfam" id="TIGR00251">
    <property type="entry name" value="DUF167 family protein"/>
    <property type="match status" value="1"/>
</dbReference>
<protein>
    <recommendedName>
        <fullName evidence="2">UPF0235 protein A3D72_02935</fullName>
    </recommendedName>
</protein>
<name>A0A1F7U5A5_9BACT</name>
<dbReference type="PANTHER" id="PTHR13420:SF7">
    <property type="entry name" value="UPF0235 PROTEIN C15ORF40"/>
    <property type="match status" value="1"/>
</dbReference>
<sequence length="92" mass="10086">MKISIRVTPKAKGDEILGWKDDVLRIRVKAPPVDGRANAALVRLLAETLGVPKSSIRIVAGLADRRKTVEIDELDETVARRILSAEQSAFPL</sequence>
<evidence type="ECO:0000313" key="3">
    <source>
        <dbReference type="EMBL" id="OGL72877.1"/>
    </source>
</evidence>
<dbReference type="STRING" id="1802391.A3D72_02935"/>
<evidence type="ECO:0000313" key="4">
    <source>
        <dbReference type="Proteomes" id="UP000176303"/>
    </source>
</evidence>
<dbReference type="Gene3D" id="3.30.1200.10">
    <property type="entry name" value="YggU-like"/>
    <property type="match status" value="1"/>
</dbReference>
<dbReference type="HAMAP" id="MF_00634">
    <property type="entry name" value="UPF0235"/>
    <property type="match status" value="1"/>
</dbReference>
<dbReference type="InterPro" id="IPR003746">
    <property type="entry name" value="DUF167"/>
</dbReference>
<dbReference type="AlphaFoldDB" id="A0A1F7U5A5"/>
<dbReference type="InterPro" id="IPR036591">
    <property type="entry name" value="YggU-like_sf"/>
</dbReference>
<organism evidence="3 4">
    <name type="scientific">Candidatus Uhrbacteria bacterium RIFCSPHIGHO2_02_FULL_57_19</name>
    <dbReference type="NCBI Taxonomy" id="1802391"/>
    <lineage>
        <taxon>Bacteria</taxon>
        <taxon>Candidatus Uhriibacteriota</taxon>
    </lineage>
</organism>
<dbReference type="EMBL" id="MGDZ01000046">
    <property type="protein sequence ID" value="OGL72877.1"/>
    <property type="molecule type" value="Genomic_DNA"/>
</dbReference>
<evidence type="ECO:0000256" key="2">
    <source>
        <dbReference type="HAMAP-Rule" id="MF_00634"/>
    </source>
</evidence>
<reference evidence="3 4" key="1">
    <citation type="journal article" date="2016" name="Nat. Commun.">
        <title>Thousands of microbial genomes shed light on interconnected biogeochemical processes in an aquifer system.</title>
        <authorList>
            <person name="Anantharaman K."/>
            <person name="Brown C.T."/>
            <person name="Hug L.A."/>
            <person name="Sharon I."/>
            <person name="Castelle C.J."/>
            <person name="Probst A.J."/>
            <person name="Thomas B.C."/>
            <person name="Singh A."/>
            <person name="Wilkins M.J."/>
            <person name="Karaoz U."/>
            <person name="Brodie E.L."/>
            <person name="Williams K.H."/>
            <person name="Hubbard S.S."/>
            <person name="Banfield J.F."/>
        </authorList>
    </citation>
    <scope>NUCLEOTIDE SEQUENCE [LARGE SCALE GENOMIC DNA]</scope>
</reference>
<comment type="caution">
    <text evidence="3">The sequence shown here is derived from an EMBL/GenBank/DDBJ whole genome shotgun (WGS) entry which is preliminary data.</text>
</comment>
<dbReference type="Pfam" id="PF02594">
    <property type="entry name" value="DUF167"/>
    <property type="match status" value="1"/>
</dbReference>
<proteinExistence type="inferred from homology"/>
<accession>A0A1F7U5A5</accession>
<dbReference type="SMART" id="SM01152">
    <property type="entry name" value="DUF167"/>
    <property type="match status" value="1"/>
</dbReference>
<dbReference type="GO" id="GO:0005737">
    <property type="term" value="C:cytoplasm"/>
    <property type="evidence" value="ECO:0007669"/>
    <property type="project" value="TreeGrafter"/>
</dbReference>
<evidence type="ECO:0000256" key="1">
    <source>
        <dbReference type="ARBA" id="ARBA00010364"/>
    </source>
</evidence>
<comment type="similarity">
    <text evidence="1 2">Belongs to the UPF0235 family.</text>
</comment>
<dbReference type="SUPFAM" id="SSF69786">
    <property type="entry name" value="YggU-like"/>
    <property type="match status" value="1"/>
</dbReference>